<dbReference type="RefSeq" id="WP_267676352.1">
    <property type="nucleotide sequence ID" value="NZ_CP113088.1"/>
</dbReference>
<feature type="chain" id="PRO_5039437622" evidence="1">
    <location>
        <begin position="20"/>
        <end position="101"/>
    </location>
</feature>
<keyword evidence="3" id="KW-1185">Reference proteome</keyword>
<sequence length="101" mass="11315">MKKTLSILVTLLLIVTVSAQENLEELLAAGVADAQRFSKDYIKPANDGLAYGINTGWFNNAKTPKRFGFELSVIGNATFINDEDKQFILDVSDYENIRFPR</sequence>
<keyword evidence="1" id="KW-0732">Signal</keyword>
<protein>
    <submittedName>
        <fullName evidence="2">Uncharacterized protein</fullName>
    </submittedName>
</protein>
<gene>
    <name evidence="2" type="ORF">N7U66_17940</name>
</gene>
<evidence type="ECO:0000313" key="2">
    <source>
        <dbReference type="EMBL" id="WAC01754.1"/>
    </source>
</evidence>
<organism evidence="2 3">
    <name type="scientific">Lacinutrix neustonica</name>
    <dbReference type="NCBI Taxonomy" id="2980107"/>
    <lineage>
        <taxon>Bacteria</taxon>
        <taxon>Pseudomonadati</taxon>
        <taxon>Bacteroidota</taxon>
        <taxon>Flavobacteriia</taxon>
        <taxon>Flavobacteriales</taxon>
        <taxon>Flavobacteriaceae</taxon>
        <taxon>Lacinutrix</taxon>
    </lineage>
</organism>
<dbReference type="EMBL" id="CP113088">
    <property type="protein sequence ID" value="WAC01754.1"/>
    <property type="molecule type" value="Genomic_DNA"/>
</dbReference>
<evidence type="ECO:0000313" key="3">
    <source>
        <dbReference type="Proteomes" id="UP001164705"/>
    </source>
</evidence>
<proteinExistence type="predicted"/>
<dbReference type="Pfam" id="PF20230">
    <property type="entry name" value="DUF6588"/>
    <property type="match status" value="1"/>
</dbReference>
<dbReference type="InterPro" id="IPR046495">
    <property type="entry name" value="DUF6588"/>
</dbReference>
<dbReference type="KEGG" id="lnu:N7U66_17940"/>
<dbReference type="AlphaFoldDB" id="A0A9E8MWV7"/>
<feature type="signal peptide" evidence="1">
    <location>
        <begin position="1"/>
        <end position="19"/>
    </location>
</feature>
<name>A0A9E8MWV7_9FLAO</name>
<reference evidence="2" key="1">
    <citation type="submission" date="2022-11" db="EMBL/GenBank/DDBJ databases">
        <title>Lacinutrix neustonica HL-RS19T sp. nov., isolated from the surface microlayer sample of brackish Lake Shihwa.</title>
        <authorList>
            <person name="Choi J.Y."/>
            <person name="Hwang C.Y."/>
        </authorList>
    </citation>
    <scope>NUCLEOTIDE SEQUENCE</scope>
    <source>
        <strain evidence="2">HL-RS19</strain>
    </source>
</reference>
<evidence type="ECO:0000256" key="1">
    <source>
        <dbReference type="SAM" id="SignalP"/>
    </source>
</evidence>
<dbReference type="Proteomes" id="UP001164705">
    <property type="component" value="Chromosome"/>
</dbReference>
<accession>A0A9E8MWV7</accession>